<feature type="compositionally biased region" description="Polar residues" evidence="12">
    <location>
        <begin position="376"/>
        <end position="398"/>
    </location>
</feature>
<feature type="region of interest" description="Disordered" evidence="12">
    <location>
        <begin position="376"/>
        <end position="406"/>
    </location>
</feature>
<keyword evidence="5" id="KW-1003">Cell membrane</keyword>
<evidence type="ECO:0000256" key="3">
    <source>
        <dbReference type="ARBA" id="ARBA00009279"/>
    </source>
</evidence>
<dbReference type="Pfam" id="PF17708">
    <property type="entry name" value="Gasdermin_C"/>
    <property type="match status" value="1"/>
</dbReference>
<dbReference type="Ensembl" id="ENSCCRT00010043439.1">
    <property type="protein sequence ID" value="ENSCCRP00010039543.1"/>
    <property type="gene ID" value="ENSCCRG00010016895.1"/>
</dbReference>
<sequence length="531" mass="58658">MDSMERMFDKATKKLVQQIDPNGGLIAASSLNNSKKLKPLAVVQKIQKDWFWQKTKYKPTEFKLNDLLEGDPIKPVCEEEEFVKFEGEYKNFAAGTVDMGCTTICLNANGQGTSKLFLSLGTLKKEAVDIPKLVKLTRGRKLDLTGSFFKKLPQKKNTLTLLKERILTTSDCSIAYIKVDRGSCHAGPGCTEMYMKGSGKFQYASKMAFHIPPDTVLAYSVIEMTIESDGDFDLCVGPRGVESDDISENLFPTFSEVDGQWPLIQKGFPLTTLKKALSDVQARFCALADLCAESRSSILLLLRKILTDRSVLSALVDRLEVLSTGEAPCFLTSELSEEQSQNISAFLDLLKCDQLDKMSSTSLSSYNGCQISTTNHSDPSLASELNGSSSTPEEQNGCHTAVSHENGCSTKASRKNVELMYAMQMLMNALEELMDAPLDLLEPFCTSEGLQSLQDLVIHLTTSDMPFCKDTIPVFLQSDNEFHRVEELFQSCNVLLRKENDTLTSEITCSEGFLPMVLCIAIHGLASFVAA</sequence>
<dbReference type="InterPro" id="IPR041263">
    <property type="entry name" value="Gasdermin_PUB"/>
</dbReference>
<dbReference type="InterPro" id="IPR040460">
    <property type="entry name" value="Gasdermin_pore"/>
</dbReference>
<feature type="domain" description="Gasdermin PUB" evidence="14">
    <location>
        <begin position="269"/>
        <end position="500"/>
    </location>
</feature>
<comment type="similarity">
    <text evidence="3">Belongs to the gasdermin family.</text>
</comment>
<evidence type="ECO:0000256" key="4">
    <source>
        <dbReference type="ARBA" id="ARBA00022452"/>
    </source>
</evidence>
<organism evidence="15 16">
    <name type="scientific">Cyprinus carpio</name>
    <name type="common">Common carp</name>
    <dbReference type="NCBI Taxonomy" id="7962"/>
    <lineage>
        <taxon>Eukaryota</taxon>
        <taxon>Metazoa</taxon>
        <taxon>Chordata</taxon>
        <taxon>Craniata</taxon>
        <taxon>Vertebrata</taxon>
        <taxon>Euteleostomi</taxon>
        <taxon>Actinopterygii</taxon>
        <taxon>Neopterygii</taxon>
        <taxon>Teleostei</taxon>
        <taxon>Ostariophysi</taxon>
        <taxon>Cypriniformes</taxon>
        <taxon>Cyprinidae</taxon>
        <taxon>Cyprininae</taxon>
        <taxon>Cyprinus</taxon>
    </lineage>
</organism>
<reference evidence="15" key="2">
    <citation type="submission" date="2025-09" db="UniProtKB">
        <authorList>
            <consortium name="Ensembl"/>
        </authorList>
    </citation>
    <scope>IDENTIFICATION</scope>
</reference>
<feature type="domain" description="Gasdermin pore forming" evidence="13">
    <location>
        <begin position="7"/>
        <end position="237"/>
    </location>
</feature>
<accession>A0A8C1JYU5</accession>
<dbReference type="PANTHER" id="PTHR15207:SF3">
    <property type="entry name" value="DEAFNESS, AUTOSOMAL DOMINANT 5-RELATED"/>
    <property type="match status" value="1"/>
</dbReference>
<evidence type="ECO:0000256" key="5">
    <source>
        <dbReference type="ARBA" id="ARBA00022475"/>
    </source>
</evidence>
<dbReference type="GO" id="GO:0005737">
    <property type="term" value="C:cytoplasm"/>
    <property type="evidence" value="ECO:0007669"/>
    <property type="project" value="UniProtKB-SubCell"/>
</dbReference>
<dbReference type="Pfam" id="PF04598">
    <property type="entry name" value="Gasdermin"/>
    <property type="match status" value="1"/>
</dbReference>
<keyword evidence="4" id="KW-1134">Transmembrane beta strand</keyword>
<keyword evidence="11" id="KW-0449">Lipoprotein</keyword>
<evidence type="ECO:0000256" key="2">
    <source>
        <dbReference type="ARBA" id="ARBA00004651"/>
    </source>
</evidence>
<evidence type="ECO:0000259" key="14">
    <source>
        <dbReference type="Pfam" id="PF17708"/>
    </source>
</evidence>
<evidence type="ECO:0000256" key="9">
    <source>
        <dbReference type="ARBA" id="ARBA00023136"/>
    </source>
</evidence>
<evidence type="ECO:0000256" key="7">
    <source>
        <dbReference type="ARBA" id="ARBA00022590"/>
    </source>
</evidence>
<dbReference type="InterPro" id="IPR042377">
    <property type="entry name" value="GSDME"/>
</dbReference>
<keyword evidence="8" id="KW-0812">Transmembrane</keyword>
<dbReference type="Proteomes" id="UP000694427">
    <property type="component" value="Unplaced"/>
</dbReference>
<evidence type="ECO:0000256" key="10">
    <source>
        <dbReference type="ARBA" id="ARBA00023139"/>
    </source>
</evidence>
<dbReference type="PANTHER" id="PTHR15207">
    <property type="entry name" value="NONSYNDROMIC HEARING IMPAIRMENT PROTEIN"/>
    <property type="match status" value="1"/>
</dbReference>
<evidence type="ECO:0000313" key="16">
    <source>
        <dbReference type="Proteomes" id="UP000694427"/>
    </source>
</evidence>
<protein>
    <submittedName>
        <fullName evidence="15">Gasdermin Ea</fullName>
    </submittedName>
</protein>
<keyword evidence="7" id="KW-1210">Necrosis</keyword>
<name>A0A8C1JYU5_CYPCA</name>
<comment type="subcellular location">
    <subcellularLocation>
        <location evidence="2">Cell membrane</location>
        <topology evidence="2">Multi-pass membrane protein</topology>
    </subcellularLocation>
    <subcellularLocation>
        <location evidence="1">Cytoplasm</location>
    </subcellularLocation>
</comment>
<dbReference type="GO" id="GO:0005886">
    <property type="term" value="C:plasma membrane"/>
    <property type="evidence" value="ECO:0007669"/>
    <property type="project" value="UniProtKB-SubCell"/>
</dbReference>
<keyword evidence="10" id="KW-0564">Palmitate</keyword>
<evidence type="ECO:0000313" key="15">
    <source>
        <dbReference type="Ensembl" id="ENSCCRP00010039543.1"/>
    </source>
</evidence>
<evidence type="ECO:0000256" key="8">
    <source>
        <dbReference type="ARBA" id="ARBA00022692"/>
    </source>
</evidence>
<evidence type="ECO:0000259" key="13">
    <source>
        <dbReference type="Pfam" id="PF04598"/>
    </source>
</evidence>
<keyword evidence="9" id="KW-0472">Membrane</keyword>
<evidence type="ECO:0000256" key="6">
    <source>
        <dbReference type="ARBA" id="ARBA00022490"/>
    </source>
</evidence>
<evidence type="ECO:0000256" key="1">
    <source>
        <dbReference type="ARBA" id="ARBA00004496"/>
    </source>
</evidence>
<keyword evidence="16" id="KW-1185">Reference proteome</keyword>
<proteinExistence type="inferred from homology"/>
<keyword evidence="6" id="KW-0963">Cytoplasm</keyword>
<evidence type="ECO:0000256" key="12">
    <source>
        <dbReference type="SAM" id="MobiDB-lite"/>
    </source>
</evidence>
<evidence type="ECO:0000256" key="11">
    <source>
        <dbReference type="ARBA" id="ARBA00023288"/>
    </source>
</evidence>
<dbReference type="AlphaFoldDB" id="A0A8C1JYU5"/>
<dbReference type="GO" id="GO:0012501">
    <property type="term" value="P:programmed cell death"/>
    <property type="evidence" value="ECO:0007669"/>
    <property type="project" value="UniProtKB-KW"/>
</dbReference>
<reference evidence="15" key="1">
    <citation type="submission" date="2025-08" db="UniProtKB">
        <authorList>
            <consortium name="Ensembl"/>
        </authorList>
    </citation>
    <scope>IDENTIFICATION</scope>
</reference>